<protein>
    <submittedName>
        <fullName evidence="1">Uncharacterized protein</fullName>
    </submittedName>
</protein>
<name>A0ABR0FPS0_9PEZI</name>
<dbReference type="Proteomes" id="UP001322138">
    <property type="component" value="Unassembled WGS sequence"/>
</dbReference>
<dbReference type="EMBL" id="JAFFGZ010000004">
    <property type="protein sequence ID" value="KAK4645971.1"/>
    <property type="molecule type" value="Genomic_DNA"/>
</dbReference>
<proteinExistence type="predicted"/>
<evidence type="ECO:0000313" key="1">
    <source>
        <dbReference type="EMBL" id="KAK4645971.1"/>
    </source>
</evidence>
<dbReference type="RefSeq" id="XP_062734947.1">
    <property type="nucleotide sequence ID" value="XM_062872334.1"/>
</dbReference>
<evidence type="ECO:0000313" key="2">
    <source>
        <dbReference type="Proteomes" id="UP001322138"/>
    </source>
</evidence>
<reference evidence="1 2" key="1">
    <citation type="journal article" date="2023" name="bioRxiv">
        <title>High-quality genome assemblies of four members of thePodospora anserinaspecies complex.</title>
        <authorList>
            <person name="Ament-Velasquez S.L."/>
            <person name="Vogan A.A."/>
            <person name="Wallerman O."/>
            <person name="Hartmann F."/>
            <person name="Gautier V."/>
            <person name="Silar P."/>
            <person name="Giraud T."/>
            <person name="Johannesson H."/>
        </authorList>
    </citation>
    <scope>NUCLEOTIDE SEQUENCE [LARGE SCALE GENOMIC DNA]</scope>
    <source>
        <strain evidence="1 2">CBS 112042</strain>
    </source>
</reference>
<accession>A0ABR0FPS0</accession>
<organism evidence="1 2">
    <name type="scientific">Podospora bellae-mahoneyi</name>
    <dbReference type="NCBI Taxonomy" id="2093777"/>
    <lineage>
        <taxon>Eukaryota</taxon>
        <taxon>Fungi</taxon>
        <taxon>Dikarya</taxon>
        <taxon>Ascomycota</taxon>
        <taxon>Pezizomycotina</taxon>
        <taxon>Sordariomycetes</taxon>
        <taxon>Sordariomycetidae</taxon>
        <taxon>Sordariales</taxon>
        <taxon>Podosporaceae</taxon>
        <taxon>Podospora</taxon>
    </lineage>
</organism>
<keyword evidence="2" id="KW-1185">Reference proteome</keyword>
<dbReference type="GeneID" id="87891475"/>
<comment type="caution">
    <text evidence="1">The sequence shown here is derived from an EMBL/GenBank/DDBJ whole genome shotgun (WGS) entry which is preliminary data.</text>
</comment>
<sequence length="174" mass="18652">MSQEWDVAPAAVVTDFVERVLHLAHMAIVKNITRPTTYRSTPRQICPRCIPDCPGRLTPGDDPVAKLGGPRCDSRFGITFRSYLGGLYVLSLLPSTGLEHAGKVTRYHSAALYAIFLLLSAVTSGADSIATNVSLSLLITALLSPRPHQKDGPPELDATGESQSSILVFGRLPG</sequence>
<gene>
    <name evidence="1" type="ORF">QC761_0038000</name>
</gene>